<feature type="region of interest" description="Disordered" evidence="1">
    <location>
        <begin position="224"/>
        <end position="272"/>
    </location>
</feature>
<evidence type="ECO:0000313" key="3">
    <source>
        <dbReference type="Proteomes" id="UP000221186"/>
    </source>
</evidence>
<evidence type="ECO:0000313" key="2">
    <source>
        <dbReference type="EMBL" id="APD18630.1"/>
    </source>
</evidence>
<sequence>MKFNITIETGPTPEYDTMNERTVVRLIRQAHVQGFTIHADARNYTITLVNGQRTVRVIPARRPPLPTDRQRNEMHRMIVLGRELTWARSSRNVGILTDGQLKMSHQLSDGLLERGYVTGTGHAGSEGRRTLVACLAFARTAKHESWEARDEILRRAVLDIAETSTVAWRETLDPTDTEPATEQPATEQPAAVEPAKNDDPLDIASGHDPLGVANLLDKAADALADRSRQQRTRRRVAQPDADKPKTAPATPVESAADDLNHQHAPRFTGQPSKRLMAQMIDLFGQWEREAAAERARQGDTNPYDLDEWEQFEDIADQWTNTEGDEQAREAFLDRLADLLTLDNLRVLRMAAEAAAAVTPRVVRAERARYKVLEIAARSGLTEGRIYQILRDN</sequence>
<proteinExistence type="predicted"/>
<dbReference type="EMBL" id="KY092481">
    <property type="protein sequence ID" value="APD18630.1"/>
    <property type="molecule type" value="Genomic_DNA"/>
</dbReference>
<dbReference type="Proteomes" id="UP000221186">
    <property type="component" value="Segment"/>
</dbReference>
<organism evidence="2 3">
    <name type="scientific">Streptomyces phage PapayaSalad</name>
    <dbReference type="NCBI Taxonomy" id="1920310"/>
    <lineage>
        <taxon>Viruses</taxon>
        <taxon>Duplodnaviria</taxon>
        <taxon>Heunggongvirae</taxon>
        <taxon>Uroviricota</taxon>
        <taxon>Caudoviricetes</taxon>
        <taxon>Austintatiousvirus</taxon>
        <taxon>Austintatiousvirus papayasalad</taxon>
    </lineage>
</organism>
<keyword evidence="3" id="KW-1185">Reference proteome</keyword>
<name>A0A1J0MCQ6_9CAUD</name>
<feature type="region of interest" description="Disordered" evidence="1">
    <location>
        <begin position="168"/>
        <end position="209"/>
    </location>
</feature>
<evidence type="ECO:0008006" key="4">
    <source>
        <dbReference type="Google" id="ProtNLM"/>
    </source>
</evidence>
<gene>
    <name evidence="2" type="ORF">SEA_PAPAYASALAD_51</name>
</gene>
<protein>
    <recommendedName>
        <fullName evidence="4">Helix-turn-helix DNA binding domain protein</fullName>
    </recommendedName>
</protein>
<accession>A0A1J0MCQ6</accession>
<evidence type="ECO:0000256" key="1">
    <source>
        <dbReference type="SAM" id="MobiDB-lite"/>
    </source>
</evidence>
<reference evidence="2 3" key="1">
    <citation type="submission" date="2016-11" db="EMBL/GenBank/DDBJ databases">
        <authorList>
            <person name="Sivoravong A.B."/>
            <person name="Van De Walle M.R."/>
            <person name="Watson A.I."/>
            <person name="Nayek S."/>
            <person name="Bhuiyan S."/>
            <person name="Bonilla J.A."/>
            <person name="Hughes L.E."/>
            <person name="Garlena R.A."/>
            <person name="Russell D.A."/>
            <person name="Pope W.H."/>
            <person name="Jacobs-Sera D."/>
            <person name="Hendrix R.W."/>
            <person name="Hatfull G.F."/>
        </authorList>
    </citation>
    <scope>NUCLEOTIDE SEQUENCE [LARGE SCALE GENOMIC DNA]</scope>
</reference>